<protein>
    <recommendedName>
        <fullName evidence="2">protein-serine/threonine phosphatase</fullName>
        <ecNumber evidence="2">3.1.3.16</ecNumber>
    </recommendedName>
</protein>
<dbReference type="PRINTS" id="PR01908">
    <property type="entry name" value="ADSPHPHTASE"/>
</dbReference>
<dbReference type="AlphaFoldDB" id="A0A9N8D6E7"/>
<feature type="compositionally biased region" description="Basic residues" evidence="8">
    <location>
        <begin position="7"/>
        <end position="16"/>
    </location>
</feature>
<dbReference type="PANTHER" id="PTHR45682:SF1">
    <property type="entry name" value="DUAL SPECIFICITY PROTEIN PHOSPHATASE 3"/>
    <property type="match status" value="1"/>
</dbReference>
<evidence type="ECO:0000256" key="6">
    <source>
        <dbReference type="ARBA" id="ARBA00048336"/>
    </source>
</evidence>
<comment type="similarity">
    <text evidence="1">Belongs to the protein-tyrosine phosphatase family. Non-receptor class dual specificity subfamily.</text>
</comment>
<dbReference type="InterPro" id="IPR020422">
    <property type="entry name" value="TYR_PHOSPHATASE_DUAL_dom"/>
</dbReference>
<dbReference type="OrthoDB" id="204730at2759"/>
<evidence type="ECO:0000259" key="10">
    <source>
        <dbReference type="PROSITE" id="PS50056"/>
    </source>
</evidence>
<dbReference type="InterPro" id="IPR029021">
    <property type="entry name" value="Prot-tyrosine_phosphatase-like"/>
</dbReference>
<keyword evidence="3" id="KW-0378">Hydrolase</keyword>
<evidence type="ECO:0000313" key="12">
    <source>
        <dbReference type="Proteomes" id="UP001153069"/>
    </source>
</evidence>
<dbReference type="Proteomes" id="UP001153069">
    <property type="component" value="Unassembled WGS sequence"/>
</dbReference>
<dbReference type="PANTHER" id="PTHR45682">
    <property type="entry name" value="AGAP008228-PA"/>
    <property type="match status" value="1"/>
</dbReference>
<evidence type="ECO:0000256" key="4">
    <source>
        <dbReference type="ARBA" id="ARBA00022912"/>
    </source>
</evidence>
<feature type="active site" description="Phosphocysteine intermediate" evidence="7">
    <location>
        <position position="162"/>
    </location>
</feature>
<evidence type="ECO:0000313" key="11">
    <source>
        <dbReference type="EMBL" id="CAB9497312.1"/>
    </source>
</evidence>
<dbReference type="EMBL" id="CAICTM010000017">
    <property type="protein sequence ID" value="CAB9497312.1"/>
    <property type="molecule type" value="Genomic_DNA"/>
</dbReference>
<organism evidence="11 12">
    <name type="scientific">Seminavis robusta</name>
    <dbReference type="NCBI Taxonomy" id="568900"/>
    <lineage>
        <taxon>Eukaryota</taxon>
        <taxon>Sar</taxon>
        <taxon>Stramenopiles</taxon>
        <taxon>Ochrophyta</taxon>
        <taxon>Bacillariophyta</taxon>
        <taxon>Bacillariophyceae</taxon>
        <taxon>Bacillariophycidae</taxon>
        <taxon>Naviculales</taxon>
        <taxon>Naviculaceae</taxon>
        <taxon>Seminavis</taxon>
    </lineage>
</organism>
<dbReference type="PROSITE" id="PS50054">
    <property type="entry name" value="TYR_PHOSPHATASE_DUAL"/>
    <property type="match status" value="1"/>
</dbReference>
<dbReference type="SUPFAM" id="SSF52799">
    <property type="entry name" value="(Phosphotyrosine protein) phosphatases II"/>
    <property type="match status" value="1"/>
</dbReference>
<dbReference type="GO" id="GO:0008138">
    <property type="term" value="F:protein tyrosine/serine/threonine phosphatase activity"/>
    <property type="evidence" value="ECO:0007669"/>
    <property type="project" value="InterPro"/>
</dbReference>
<dbReference type="InterPro" id="IPR020405">
    <property type="entry name" value="Atypical_DUSP_subfamA"/>
</dbReference>
<evidence type="ECO:0000256" key="8">
    <source>
        <dbReference type="SAM" id="MobiDB-lite"/>
    </source>
</evidence>
<comment type="catalytic activity">
    <reaction evidence="5">
        <text>O-phospho-L-seryl-[protein] + H2O = L-seryl-[protein] + phosphate</text>
        <dbReference type="Rhea" id="RHEA:20629"/>
        <dbReference type="Rhea" id="RHEA-COMP:9863"/>
        <dbReference type="Rhea" id="RHEA-COMP:11604"/>
        <dbReference type="ChEBI" id="CHEBI:15377"/>
        <dbReference type="ChEBI" id="CHEBI:29999"/>
        <dbReference type="ChEBI" id="CHEBI:43474"/>
        <dbReference type="ChEBI" id="CHEBI:83421"/>
        <dbReference type="EC" id="3.1.3.16"/>
    </reaction>
</comment>
<dbReference type="GO" id="GO:0005737">
    <property type="term" value="C:cytoplasm"/>
    <property type="evidence" value="ECO:0007669"/>
    <property type="project" value="TreeGrafter"/>
</dbReference>
<feature type="domain" description="Tyrosine specific protein phosphatases" evidence="10">
    <location>
        <begin position="138"/>
        <end position="207"/>
    </location>
</feature>
<dbReference type="SMART" id="SM00195">
    <property type="entry name" value="DSPc"/>
    <property type="match status" value="1"/>
</dbReference>
<comment type="caution">
    <text evidence="11">The sequence shown here is derived from an EMBL/GenBank/DDBJ whole genome shotgun (WGS) entry which is preliminary data.</text>
</comment>
<evidence type="ECO:0000256" key="7">
    <source>
        <dbReference type="PIRSR" id="PIRSR620405-1"/>
    </source>
</evidence>
<dbReference type="GO" id="GO:0043409">
    <property type="term" value="P:negative regulation of MAPK cascade"/>
    <property type="evidence" value="ECO:0007669"/>
    <property type="project" value="TreeGrafter"/>
</dbReference>
<dbReference type="PROSITE" id="PS00383">
    <property type="entry name" value="TYR_PHOSPHATASE_1"/>
    <property type="match status" value="1"/>
</dbReference>
<evidence type="ECO:0000256" key="2">
    <source>
        <dbReference type="ARBA" id="ARBA00013081"/>
    </source>
</evidence>
<evidence type="ECO:0000256" key="3">
    <source>
        <dbReference type="ARBA" id="ARBA00022801"/>
    </source>
</evidence>
<gene>
    <name evidence="11" type="ORF">SEMRO_17_G012630.1</name>
</gene>
<keyword evidence="12" id="KW-1185">Reference proteome</keyword>
<evidence type="ECO:0000259" key="9">
    <source>
        <dbReference type="PROSITE" id="PS50054"/>
    </source>
</evidence>
<comment type="catalytic activity">
    <reaction evidence="6">
        <text>O-phospho-L-threonyl-[protein] + H2O = L-threonyl-[protein] + phosphate</text>
        <dbReference type="Rhea" id="RHEA:47004"/>
        <dbReference type="Rhea" id="RHEA-COMP:11060"/>
        <dbReference type="Rhea" id="RHEA-COMP:11605"/>
        <dbReference type="ChEBI" id="CHEBI:15377"/>
        <dbReference type="ChEBI" id="CHEBI:30013"/>
        <dbReference type="ChEBI" id="CHEBI:43474"/>
        <dbReference type="ChEBI" id="CHEBI:61977"/>
        <dbReference type="EC" id="3.1.3.16"/>
    </reaction>
</comment>
<dbReference type="Pfam" id="PF00782">
    <property type="entry name" value="DSPc"/>
    <property type="match status" value="1"/>
</dbReference>
<dbReference type="PROSITE" id="PS50056">
    <property type="entry name" value="TYR_PHOSPHATASE_2"/>
    <property type="match status" value="1"/>
</dbReference>
<name>A0A9N8D6E7_9STRA</name>
<dbReference type="InterPro" id="IPR003595">
    <property type="entry name" value="Tyr_Pase_cat"/>
</dbReference>
<dbReference type="EC" id="3.1.3.16" evidence="2"/>
<dbReference type="InterPro" id="IPR000387">
    <property type="entry name" value="Tyr_Pase_dom"/>
</dbReference>
<dbReference type="CDD" id="cd14498">
    <property type="entry name" value="DSP"/>
    <property type="match status" value="1"/>
</dbReference>
<dbReference type="InterPro" id="IPR016130">
    <property type="entry name" value="Tyr_Pase_AS"/>
</dbReference>
<dbReference type="Gene3D" id="3.90.190.10">
    <property type="entry name" value="Protein tyrosine phosphatase superfamily"/>
    <property type="match status" value="1"/>
</dbReference>
<reference evidence="11" key="1">
    <citation type="submission" date="2020-06" db="EMBL/GenBank/DDBJ databases">
        <authorList>
            <consortium name="Plant Systems Biology data submission"/>
        </authorList>
    </citation>
    <scope>NUCLEOTIDE SEQUENCE</scope>
    <source>
        <strain evidence="11">D6</strain>
    </source>
</reference>
<accession>A0A9N8D6E7</accession>
<dbReference type="GO" id="GO:0033549">
    <property type="term" value="F:MAP kinase phosphatase activity"/>
    <property type="evidence" value="ECO:0007669"/>
    <property type="project" value="TreeGrafter"/>
</dbReference>
<dbReference type="SMART" id="SM00404">
    <property type="entry name" value="PTPc_motif"/>
    <property type="match status" value="1"/>
</dbReference>
<evidence type="ECO:0000256" key="5">
    <source>
        <dbReference type="ARBA" id="ARBA00047761"/>
    </source>
</evidence>
<keyword evidence="4" id="KW-0904">Protein phosphatase</keyword>
<evidence type="ECO:0000256" key="1">
    <source>
        <dbReference type="ARBA" id="ARBA00008601"/>
    </source>
</evidence>
<proteinExistence type="inferred from homology"/>
<feature type="domain" description="Tyrosine-protein phosphatase" evidence="9">
    <location>
        <begin position="66"/>
        <end position="219"/>
    </location>
</feature>
<dbReference type="GO" id="GO:0004722">
    <property type="term" value="F:protein serine/threonine phosphatase activity"/>
    <property type="evidence" value="ECO:0007669"/>
    <property type="project" value="UniProtKB-EC"/>
</dbReference>
<sequence length="245" mass="27744">MGQYQFGRRKQRPLKPKKSDDPYIFTIGNLLEWEHHAEHQLTKAGNNSATAKEETIKKLREKQQQVPVQISESVYISNASGVSDVDKLHKLGITHVLNVAGSMAAWSPQEEYEKKGIHYKMVDAIDEPTYDMLDLHLEECLEFMRGAQNNNSKNEARIVVHCYAGCNRSGVIVAAEHMLRTRTNVLETVLHCRTCRGNAFLTNNGFQGQLVALARREGLLGPAPGSRGCVVEPWLWRKVRKEIEH</sequence>
<dbReference type="InterPro" id="IPR000340">
    <property type="entry name" value="Dual-sp_phosphatase_cat-dom"/>
</dbReference>
<feature type="region of interest" description="Disordered" evidence="8">
    <location>
        <begin position="1"/>
        <end position="20"/>
    </location>
</feature>